<feature type="region of interest" description="Disordered" evidence="1">
    <location>
        <begin position="64"/>
        <end position="87"/>
    </location>
</feature>
<dbReference type="RefSeq" id="WP_311535080.1">
    <property type="nucleotide sequence ID" value="NZ_JAVRHQ010000013.1"/>
</dbReference>
<accession>A0ABU3CAW2</accession>
<evidence type="ECO:0000313" key="2">
    <source>
        <dbReference type="EMBL" id="MDT0643459.1"/>
    </source>
</evidence>
<dbReference type="EMBL" id="JAVRHQ010000013">
    <property type="protein sequence ID" value="MDT0643459.1"/>
    <property type="molecule type" value="Genomic_DNA"/>
</dbReference>
<comment type="caution">
    <text evidence="2">The sequence shown here is derived from an EMBL/GenBank/DDBJ whole genome shotgun (WGS) entry which is preliminary data.</text>
</comment>
<sequence>MKLLLRFFIAFFILLFSGLAQVSALNLHKQATTYLSQAKNHSAQANSALENNNAFFRHCNSSETKKKFAEPEETEIEESQEESNAFNKNFDNSNLETLFYAVLSKYLLCYPSNRFSLSEQTSLFSSNSPAYIRFCVLRL</sequence>
<reference evidence="2 3" key="1">
    <citation type="submission" date="2023-09" db="EMBL/GenBank/DDBJ databases">
        <authorList>
            <person name="Rey-Velasco X."/>
        </authorList>
    </citation>
    <scope>NUCLEOTIDE SEQUENCE [LARGE SCALE GENOMIC DNA]</scope>
    <source>
        <strain evidence="2 3">F363</strain>
    </source>
</reference>
<name>A0ABU3CAW2_9FLAO</name>
<gene>
    <name evidence="2" type="ORF">RM553_11510</name>
</gene>
<dbReference type="Proteomes" id="UP001262889">
    <property type="component" value="Unassembled WGS sequence"/>
</dbReference>
<evidence type="ECO:0000256" key="1">
    <source>
        <dbReference type="SAM" id="MobiDB-lite"/>
    </source>
</evidence>
<protein>
    <submittedName>
        <fullName evidence="2">Uncharacterized protein</fullName>
    </submittedName>
</protein>
<evidence type="ECO:0000313" key="3">
    <source>
        <dbReference type="Proteomes" id="UP001262889"/>
    </source>
</evidence>
<keyword evidence="3" id="KW-1185">Reference proteome</keyword>
<organism evidence="2 3">
    <name type="scientific">Autumnicola tepida</name>
    <dbReference type="NCBI Taxonomy" id="3075595"/>
    <lineage>
        <taxon>Bacteria</taxon>
        <taxon>Pseudomonadati</taxon>
        <taxon>Bacteroidota</taxon>
        <taxon>Flavobacteriia</taxon>
        <taxon>Flavobacteriales</taxon>
        <taxon>Flavobacteriaceae</taxon>
        <taxon>Autumnicola</taxon>
    </lineage>
</organism>
<proteinExistence type="predicted"/>
<feature type="compositionally biased region" description="Acidic residues" evidence="1">
    <location>
        <begin position="71"/>
        <end position="81"/>
    </location>
</feature>